<dbReference type="EMBL" id="LCWV01000021">
    <property type="protein sequence ID" value="PWI66911.1"/>
    <property type="molecule type" value="Genomic_DNA"/>
</dbReference>
<feature type="compositionally biased region" description="Low complexity" evidence="1">
    <location>
        <begin position="114"/>
        <end position="126"/>
    </location>
</feature>
<feature type="region of interest" description="Disordered" evidence="1">
    <location>
        <begin position="79"/>
        <end position="133"/>
    </location>
</feature>
<keyword evidence="5" id="KW-1185">Reference proteome</keyword>
<evidence type="ECO:0000313" key="3">
    <source>
        <dbReference type="EMBL" id="PWI66911.1"/>
    </source>
</evidence>
<name>A0A2U3DXC6_PURLI</name>
<evidence type="ECO:0000256" key="1">
    <source>
        <dbReference type="SAM" id="MobiDB-lite"/>
    </source>
</evidence>
<sequence length="157" mass="17011">MWVGGFGGGGAVILNRPSRRLGLDARVDEASCYYATSTSYELFLCFGHNVSIRCPAGKSTDAMRVSVCLSHSLMPSDIHPRSFLPPTHNHNQLLPPHHHHNQQTTRQRQRPRGRLGSASASSSTPSPDRPPGADVLGLGWLSCFPLRTPASRCRSGG</sequence>
<dbReference type="AlphaFoldDB" id="A0A2U3DXC6"/>
<reference evidence="3 4" key="2">
    <citation type="journal article" date="2016" name="Front. Microbiol.">
        <title>Genome and transcriptome sequences reveal the specific parasitism of the nematophagous Purpureocillium lilacinum 36-1.</title>
        <authorList>
            <person name="Xie J."/>
            <person name="Li S."/>
            <person name="Mo C."/>
            <person name="Xiao X."/>
            <person name="Peng D."/>
            <person name="Wang G."/>
            <person name="Xiao Y."/>
        </authorList>
    </citation>
    <scope>NUCLEOTIDE SEQUENCE [LARGE SCALE GENOMIC DNA]</scope>
    <source>
        <strain evidence="3 4">36-1</strain>
    </source>
</reference>
<feature type="compositionally biased region" description="Basic residues" evidence="1">
    <location>
        <begin position="96"/>
        <end position="113"/>
    </location>
</feature>
<reference evidence="2" key="3">
    <citation type="submission" date="2023-11" db="EMBL/GenBank/DDBJ databases">
        <authorList>
            <person name="Beijen E."/>
            <person name="Ohm R.A."/>
        </authorList>
    </citation>
    <scope>NUCLEOTIDE SEQUENCE</scope>
    <source>
        <strain evidence="2">CBS 150709</strain>
    </source>
</reference>
<evidence type="ECO:0000313" key="5">
    <source>
        <dbReference type="Proteomes" id="UP001287286"/>
    </source>
</evidence>
<gene>
    <name evidence="3" type="ORF">PCL_04417</name>
    <name evidence="2" type="ORF">Purlil1_2137</name>
</gene>
<organism evidence="3 4">
    <name type="scientific">Purpureocillium lilacinum</name>
    <name type="common">Paecilomyces lilacinus</name>
    <dbReference type="NCBI Taxonomy" id="33203"/>
    <lineage>
        <taxon>Eukaryota</taxon>
        <taxon>Fungi</taxon>
        <taxon>Dikarya</taxon>
        <taxon>Ascomycota</taxon>
        <taxon>Pezizomycotina</taxon>
        <taxon>Sordariomycetes</taxon>
        <taxon>Hypocreomycetidae</taxon>
        <taxon>Hypocreales</taxon>
        <taxon>Ophiocordycipitaceae</taxon>
        <taxon>Purpureocillium</taxon>
    </lineage>
</organism>
<evidence type="ECO:0000313" key="2">
    <source>
        <dbReference type="EMBL" id="KAK4093803.1"/>
    </source>
</evidence>
<dbReference type="EMBL" id="JAWRVI010000005">
    <property type="protein sequence ID" value="KAK4093803.1"/>
    <property type="molecule type" value="Genomic_DNA"/>
</dbReference>
<accession>A0A2U3DXC6</accession>
<comment type="caution">
    <text evidence="3">The sequence shown here is derived from an EMBL/GenBank/DDBJ whole genome shotgun (WGS) entry which is preliminary data.</text>
</comment>
<reference evidence="3" key="1">
    <citation type="submission" date="2015-05" db="EMBL/GenBank/DDBJ databases">
        <authorList>
            <person name="Wang D.B."/>
            <person name="Wang M."/>
        </authorList>
    </citation>
    <scope>NUCLEOTIDE SEQUENCE</scope>
    <source>
        <strain evidence="3">36-1</strain>
    </source>
</reference>
<dbReference type="Proteomes" id="UP000245956">
    <property type="component" value="Unassembled WGS sequence"/>
</dbReference>
<protein>
    <submittedName>
        <fullName evidence="3">Uncharacterized protein</fullName>
    </submittedName>
</protein>
<evidence type="ECO:0000313" key="4">
    <source>
        <dbReference type="Proteomes" id="UP000245956"/>
    </source>
</evidence>
<dbReference type="Proteomes" id="UP001287286">
    <property type="component" value="Unassembled WGS sequence"/>
</dbReference>
<proteinExistence type="predicted"/>
<reference evidence="2 5" key="4">
    <citation type="journal article" date="2024" name="Microbiol. Resour. Announc.">
        <title>Genome annotations for the ascomycete fungi Trichoderma harzianum, Trichoderma aggressivum, and Purpureocillium lilacinum.</title>
        <authorList>
            <person name="Beijen E.P.W."/>
            <person name="Ohm R.A."/>
        </authorList>
    </citation>
    <scope>NUCLEOTIDE SEQUENCE [LARGE SCALE GENOMIC DNA]</scope>
    <source>
        <strain evidence="2 5">CBS 150709</strain>
    </source>
</reference>
<feature type="compositionally biased region" description="Low complexity" evidence="1">
    <location>
        <begin position="84"/>
        <end position="95"/>
    </location>
</feature>